<dbReference type="SUPFAM" id="SSF54928">
    <property type="entry name" value="RNA-binding domain, RBD"/>
    <property type="match status" value="2"/>
</dbReference>
<dbReference type="InterPro" id="IPR000571">
    <property type="entry name" value="Znf_CCCH"/>
</dbReference>
<dbReference type="InterPro" id="IPR035979">
    <property type="entry name" value="RBD_domain_sf"/>
</dbReference>
<sequence>MWTKRKIIIDRCDADPDLVAQYISALIASGDPPNVLRQSLDEKLREFFGDQTGPFIDRLFKELGYESNDKQQSNSHAPERSRRLSDYSDEDDDGDRNFKHRRPRSEARDDSRYSRSSTDDRHQYKRHLPHDNYNRNSRNNNDDYRSGPNSVPRAPASMYDHRQQQQQQHQQQEHRGSGPSGGNRSGYRNNMGSGRPTRPLCRDYNEKGFCMRGDMCPYDHGADRIVVDDGSFNTPSFPNVSTQMGPPMNQQQAPPPPPFFGMPGNFDAYDPERATLMPNSGSMGSFPTEMSSMMLPTDGNNMGGGPSNRIFATPRGSMSTTGLRGGRGGGRGGRGGARGGISSMGGLGSGHHQKRQNTSLVVENIPTEFCEISKVNEFFKKFGSLTNISVQSHLNKAILQFASNAEAMAAYHSPDPIFDNRFVKVYWHKETDQQQDTKHVSSGGNGDASRSDTTSTTTSMKRQNEPDPEEVAARAAEFAKQREEKQKKHQERMKAILDVQKQKEQLLQKQIEEQKRLMEKLSNSKNMTKTEKEELLMSLKKIANDIDISKAAKTAPVPPPSISTPAAAAVPSSQQQQQQQQQESQEQSSTTDTTTTEAAPSSSTSGEASTSSEELAAKLAKLEAEAASLGITPQSYGIGGYRGGRGGYYGRGRGWPRIRGGMAPRYSLDNRPTKIYVKDIPEDAKDQMREHFEQFGQVTALESHEGGIIVDYSQRFEAEKAMVGGTETPRGKLEFSWYTGSMPANESSQPSTSTTTAPVTTSDETPSGSEA</sequence>
<evidence type="ECO:0000313" key="12">
    <source>
        <dbReference type="Proteomes" id="UP000646827"/>
    </source>
</evidence>
<feature type="domain" description="RRM" evidence="9">
    <location>
        <begin position="358"/>
        <end position="430"/>
    </location>
</feature>
<dbReference type="Proteomes" id="UP000646827">
    <property type="component" value="Unassembled WGS sequence"/>
</dbReference>
<feature type="compositionally biased region" description="Basic and acidic residues" evidence="8">
    <location>
        <begin position="104"/>
        <end position="122"/>
    </location>
</feature>
<dbReference type="InterPro" id="IPR036855">
    <property type="entry name" value="Znf_CCCH_sf"/>
</dbReference>
<dbReference type="GO" id="GO:0005634">
    <property type="term" value="C:nucleus"/>
    <property type="evidence" value="ECO:0007669"/>
    <property type="project" value="TreeGrafter"/>
</dbReference>
<comment type="caution">
    <text evidence="11">The sequence shown here is derived from an EMBL/GenBank/DDBJ whole genome shotgun (WGS) entry which is preliminary data.</text>
</comment>
<feature type="compositionally biased region" description="Low complexity" evidence="8">
    <location>
        <begin position="563"/>
        <end position="616"/>
    </location>
</feature>
<keyword evidence="7" id="KW-0175">Coiled coil</keyword>
<gene>
    <name evidence="11" type="ORF">INT45_005065</name>
</gene>
<proteinExistence type="predicted"/>
<dbReference type="InterPro" id="IPR000504">
    <property type="entry name" value="RRM_dom"/>
</dbReference>
<dbReference type="PANTHER" id="PTHR14398">
    <property type="entry name" value="RNA RECOGNITION RRM/RNP DOMAIN"/>
    <property type="match status" value="1"/>
</dbReference>
<dbReference type="Gene3D" id="3.30.70.330">
    <property type="match status" value="2"/>
</dbReference>
<name>A0A8H7SBY5_9FUNG</name>
<evidence type="ECO:0000256" key="8">
    <source>
        <dbReference type="SAM" id="MobiDB-lite"/>
    </source>
</evidence>
<keyword evidence="2 6" id="KW-0863">Zinc-finger</keyword>
<feature type="domain" description="C3H1-type" evidence="10">
    <location>
        <begin position="195"/>
        <end position="223"/>
    </location>
</feature>
<evidence type="ECO:0000313" key="11">
    <source>
        <dbReference type="EMBL" id="KAG2226579.1"/>
    </source>
</evidence>
<organism evidence="11 12">
    <name type="scientific">Circinella minor</name>
    <dbReference type="NCBI Taxonomy" id="1195481"/>
    <lineage>
        <taxon>Eukaryota</taxon>
        <taxon>Fungi</taxon>
        <taxon>Fungi incertae sedis</taxon>
        <taxon>Mucoromycota</taxon>
        <taxon>Mucoromycotina</taxon>
        <taxon>Mucoromycetes</taxon>
        <taxon>Mucorales</taxon>
        <taxon>Lichtheimiaceae</taxon>
        <taxon>Circinella</taxon>
    </lineage>
</organism>
<feature type="domain" description="RRM" evidence="9">
    <location>
        <begin position="673"/>
        <end position="732"/>
    </location>
</feature>
<evidence type="ECO:0000256" key="1">
    <source>
        <dbReference type="ARBA" id="ARBA00022723"/>
    </source>
</evidence>
<feature type="region of interest" description="Disordered" evidence="8">
    <location>
        <begin position="552"/>
        <end position="616"/>
    </location>
</feature>
<protein>
    <recommendedName>
        <fullName evidence="13">C3H1-type domain-containing protein</fullName>
    </recommendedName>
</protein>
<evidence type="ECO:0000256" key="5">
    <source>
        <dbReference type="PROSITE-ProRule" id="PRU00176"/>
    </source>
</evidence>
<reference evidence="11 12" key="1">
    <citation type="submission" date="2020-12" db="EMBL/GenBank/DDBJ databases">
        <title>Metabolic potential, ecology and presence of endohyphal bacteria is reflected in genomic diversity of Mucoromycotina.</title>
        <authorList>
            <person name="Muszewska A."/>
            <person name="Okrasinska A."/>
            <person name="Steczkiewicz K."/>
            <person name="Drgas O."/>
            <person name="Orlowska M."/>
            <person name="Perlinska-Lenart U."/>
            <person name="Aleksandrzak-Piekarczyk T."/>
            <person name="Szatraj K."/>
            <person name="Zielenkiewicz U."/>
            <person name="Pilsyk S."/>
            <person name="Malc E."/>
            <person name="Mieczkowski P."/>
            <person name="Kruszewska J.S."/>
            <person name="Biernat P."/>
            <person name="Pawlowska J."/>
        </authorList>
    </citation>
    <scope>NUCLEOTIDE SEQUENCE [LARGE SCALE GENOMIC DNA]</scope>
    <source>
        <strain evidence="11 12">CBS 142.35</strain>
    </source>
</reference>
<feature type="compositionally biased region" description="Basic and acidic residues" evidence="8">
    <location>
        <begin position="477"/>
        <end position="492"/>
    </location>
</feature>
<keyword evidence="4 5" id="KW-0694">RNA-binding</keyword>
<keyword evidence="1 6" id="KW-0479">Metal-binding</keyword>
<evidence type="ECO:0000256" key="3">
    <source>
        <dbReference type="ARBA" id="ARBA00022833"/>
    </source>
</evidence>
<feature type="region of interest" description="Disordered" evidence="8">
    <location>
        <begin position="432"/>
        <end position="492"/>
    </location>
</feature>
<keyword evidence="12" id="KW-1185">Reference proteome</keyword>
<dbReference type="InterPro" id="IPR045137">
    <property type="entry name" value="RBM26/27"/>
</dbReference>
<dbReference type="OrthoDB" id="443401at2759"/>
<feature type="compositionally biased region" description="Low complexity" evidence="8">
    <location>
        <begin position="185"/>
        <end position="195"/>
    </location>
</feature>
<feature type="compositionally biased region" description="Gly residues" evidence="8">
    <location>
        <begin position="323"/>
        <end position="349"/>
    </location>
</feature>
<feature type="coiled-coil region" evidence="7">
    <location>
        <begin position="497"/>
        <end position="531"/>
    </location>
</feature>
<dbReference type="Pfam" id="PF00642">
    <property type="entry name" value="zf-CCCH"/>
    <property type="match status" value="1"/>
</dbReference>
<evidence type="ECO:0000256" key="7">
    <source>
        <dbReference type="SAM" id="Coils"/>
    </source>
</evidence>
<dbReference type="GO" id="GO:0003723">
    <property type="term" value="F:RNA binding"/>
    <property type="evidence" value="ECO:0007669"/>
    <property type="project" value="UniProtKB-UniRule"/>
</dbReference>
<evidence type="ECO:0008006" key="13">
    <source>
        <dbReference type="Google" id="ProtNLM"/>
    </source>
</evidence>
<evidence type="ECO:0000256" key="4">
    <source>
        <dbReference type="ARBA" id="ARBA00022884"/>
    </source>
</evidence>
<dbReference type="GO" id="GO:0008270">
    <property type="term" value="F:zinc ion binding"/>
    <property type="evidence" value="ECO:0007669"/>
    <property type="project" value="UniProtKB-KW"/>
</dbReference>
<evidence type="ECO:0000256" key="2">
    <source>
        <dbReference type="ARBA" id="ARBA00022771"/>
    </source>
</evidence>
<feature type="zinc finger region" description="C3H1-type" evidence="6">
    <location>
        <begin position="195"/>
        <end position="223"/>
    </location>
</feature>
<feature type="region of interest" description="Disordered" evidence="8">
    <location>
        <begin position="738"/>
        <end position="771"/>
    </location>
</feature>
<dbReference type="SUPFAM" id="SSF90229">
    <property type="entry name" value="CCCH zinc finger"/>
    <property type="match status" value="1"/>
</dbReference>
<evidence type="ECO:0000259" key="10">
    <source>
        <dbReference type="PROSITE" id="PS50103"/>
    </source>
</evidence>
<dbReference type="SMART" id="SM00356">
    <property type="entry name" value="ZnF_C3H1"/>
    <property type="match status" value="1"/>
</dbReference>
<keyword evidence="3 6" id="KW-0862">Zinc</keyword>
<dbReference type="AlphaFoldDB" id="A0A8H7SBY5"/>
<feature type="compositionally biased region" description="Low complexity" evidence="8">
    <location>
        <begin position="747"/>
        <end position="771"/>
    </location>
</feature>
<dbReference type="PROSITE" id="PS50103">
    <property type="entry name" value="ZF_C3H1"/>
    <property type="match status" value="1"/>
</dbReference>
<evidence type="ECO:0000259" key="9">
    <source>
        <dbReference type="PROSITE" id="PS50102"/>
    </source>
</evidence>
<feature type="compositionally biased region" description="Basic and acidic residues" evidence="8">
    <location>
        <begin position="77"/>
        <end position="86"/>
    </location>
</feature>
<feature type="region of interest" description="Disordered" evidence="8">
    <location>
        <begin position="312"/>
        <end position="355"/>
    </location>
</feature>
<dbReference type="CDD" id="cd12257">
    <property type="entry name" value="RRM1_RBM26_like"/>
    <property type="match status" value="1"/>
</dbReference>
<dbReference type="PANTHER" id="PTHR14398:SF0">
    <property type="entry name" value="ZINC FINGER PROTEIN SWM"/>
    <property type="match status" value="1"/>
</dbReference>
<evidence type="ECO:0000256" key="6">
    <source>
        <dbReference type="PROSITE-ProRule" id="PRU00723"/>
    </source>
</evidence>
<dbReference type="InterPro" id="IPR012677">
    <property type="entry name" value="Nucleotide-bd_a/b_plait_sf"/>
</dbReference>
<dbReference type="PROSITE" id="PS50102">
    <property type="entry name" value="RRM"/>
    <property type="match status" value="2"/>
</dbReference>
<feature type="region of interest" description="Disordered" evidence="8">
    <location>
        <begin position="66"/>
        <end position="199"/>
    </location>
</feature>
<dbReference type="EMBL" id="JAEPRB010000015">
    <property type="protein sequence ID" value="KAG2226579.1"/>
    <property type="molecule type" value="Genomic_DNA"/>
</dbReference>
<accession>A0A8H7SBY5</accession>